<dbReference type="EMBL" id="CP090978">
    <property type="protein sequence ID" value="UJF31655.1"/>
    <property type="molecule type" value="Genomic_DNA"/>
</dbReference>
<accession>A0ABY3SE10</accession>
<dbReference type="InterPro" id="IPR011032">
    <property type="entry name" value="GroES-like_sf"/>
</dbReference>
<protein>
    <submittedName>
        <fullName evidence="1">Uncharacterized protein</fullName>
    </submittedName>
</protein>
<sequence length="69" mass="7698">MRAIRVKQLREGNPYISLEAVETPAIQHPGEALVQVLAVGLDGTDREILQEKYGTPLKAKMNLPRDMNL</sequence>
<dbReference type="Proteomes" id="UP001649230">
    <property type="component" value="Chromosome"/>
</dbReference>
<gene>
    <name evidence="1" type="ORF">L0M14_17915</name>
</gene>
<keyword evidence="2" id="KW-1185">Reference proteome</keyword>
<proteinExistence type="predicted"/>
<evidence type="ECO:0000313" key="2">
    <source>
        <dbReference type="Proteomes" id="UP001649230"/>
    </source>
</evidence>
<dbReference type="Gene3D" id="3.90.180.10">
    <property type="entry name" value="Medium-chain alcohol dehydrogenases, catalytic domain"/>
    <property type="match status" value="1"/>
</dbReference>
<dbReference type="RefSeq" id="WP_235118000.1">
    <property type="nucleotide sequence ID" value="NZ_CP090978.1"/>
</dbReference>
<reference evidence="1 2" key="1">
    <citation type="journal article" date="2024" name="Int. J. Syst. Evol. Microbiol.">
        <title>Paenibacillus hexagrammi sp. nov., a novel bacterium isolated from the gut content of Hexagrammos agrammus.</title>
        <authorList>
            <person name="Jung H.K."/>
            <person name="Kim D.G."/>
            <person name="Zin H."/>
            <person name="Park J."/>
            <person name="Jung H."/>
            <person name="Kim Y.O."/>
            <person name="Kong H.J."/>
            <person name="Kim J.W."/>
            <person name="Kim Y.S."/>
        </authorList>
    </citation>
    <scope>NUCLEOTIDE SEQUENCE [LARGE SCALE GENOMIC DNA]</scope>
    <source>
        <strain evidence="1 2">YPD9-1</strain>
    </source>
</reference>
<organism evidence="1 2">
    <name type="scientific">Paenibacillus hexagrammi</name>
    <dbReference type="NCBI Taxonomy" id="2908839"/>
    <lineage>
        <taxon>Bacteria</taxon>
        <taxon>Bacillati</taxon>
        <taxon>Bacillota</taxon>
        <taxon>Bacilli</taxon>
        <taxon>Bacillales</taxon>
        <taxon>Paenibacillaceae</taxon>
        <taxon>Paenibacillus</taxon>
    </lineage>
</organism>
<name>A0ABY3SE10_9BACL</name>
<evidence type="ECO:0000313" key="1">
    <source>
        <dbReference type="EMBL" id="UJF31655.1"/>
    </source>
</evidence>
<dbReference type="SUPFAM" id="SSF50129">
    <property type="entry name" value="GroES-like"/>
    <property type="match status" value="1"/>
</dbReference>